<dbReference type="STRING" id="1529.SAMN04487885_11063"/>
<dbReference type="Pfam" id="PF00231">
    <property type="entry name" value="ATP-synt"/>
    <property type="match status" value="1"/>
</dbReference>
<keyword evidence="8 10" id="KW-0139">CF(1)</keyword>
<dbReference type="EMBL" id="FOOE01000010">
    <property type="protein sequence ID" value="SFF78319.1"/>
    <property type="molecule type" value="Genomic_DNA"/>
</dbReference>
<evidence type="ECO:0000256" key="5">
    <source>
        <dbReference type="ARBA" id="ARBA00022781"/>
    </source>
</evidence>
<name>A0A1I2LIN7_9CLOT</name>
<dbReference type="OrthoDB" id="9812769at2"/>
<evidence type="ECO:0000256" key="3">
    <source>
        <dbReference type="ARBA" id="ARBA00007681"/>
    </source>
</evidence>
<dbReference type="GO" id="GO:0046933">
    <property type="term" value="F:proton-transporting ATP synthase activity, rotational mechanism"/>
    <property type="evidence" value="ECO:0007669"/>
    <property type="project" value="UniProtKB-UniRule"/>
</dbReference>
<reference evidence="11 12" key="1">
    <citation type="submission" date="2016-10" db="EMBL/GenBank/DDBJ databases">
        <authorList>
            <person name="de Groot N.N."/>
        </authorList>
    </citation>
    <scope>NUCLEOTIDE SEQUENCE [LARGE SCALE GENOMIC DNA]</scope>
    <source>
        <strain evidence="11 12">NLAE-zl-G419</strain>
    </source>
</reference>
<dbReference type="eggNOG" id="COG0224">
    <property type="taxonomic scope" value="Bacteria"/>
</dbReference>
<evidence type="ECO:0000256" key="1">
    <source>
        <dbReference type="ARBA" id="ARBA00003456"/>
    </source>
</evidence>
<keyword evidence="12" id="KW-1185">Reference proteome</keyword>
<evidence type="ECO:0000256" key="8">
    <source>
        <dbReference type="ARBA" id="ARBA00023196"/>
    </source>
</evidence>
<evidence type="ECO:0000313" key="11">
    <source>
        <dbReference type="EMBL" id="SFF78319.1"/>
    </source>
</evidence>
<evidence type="ECO:0000256" key="4">
    <source>
        <dbReference type="ARBA" id="ARBA00022448"/>
    </source>
</evidence>
<evidence type="ECO:0000313" key="12">
    <source>
        <dbReference type="Proteomes" id="UP000182135"/>
    </source>
</evidence>
<dbReference type="GO" id="GO:0005524">
    <property type="term" value="F:ATP binding"/>
    <property type="evidence" value="ECO:0007669"/>
    <property type="project" value="UniProtKB-UniRule"/>
</dbReference>
<comment type="subunit">
    <text evidence="10">F-type ATPases have 2 components, CF(1) - the catalytic core - and CF(0) - the membrane proton channel. CF(1) has five subunits: alpha(3), beta(3), gamma(1), delta(1), epsilon(1). CF(0) has three main subunits: a, b and c.</text>
</comment>
<evidence type="ECO:0000256" key="10">
    <source>
        <dbReference type="HAMAP-Rule" id="MF_00815"/>
    </source>
</evidence>
<proteinExistence type="inferred from homology"/>
<comment type="subcellular location">
    <subcellularLocation>
        <location evidence="10">Cell membrane</location>
        <topology evidence="10">Peripheral membrane protein</topology>
    </subcellularLocation>
    <subcellularLocation>
        <location evidence="2">Membrane</location>
        <topology evidence="2">Peripheral membrane protein</topology>
    </subcellularLocation>
</comment>
<keyword evidence="10" id="KW-1003">Cell membrane</keyword>
<dbReference type="Gene3D" id="1.10.287.80">
    <property type="entry name" value="ATP synthase, gamma subunit, helix hairpin domain"/>
    <property type="match status" value="1"/>
</dbReference>
<dbReference type="GO" id="GO:0042777">
    <property type="term" value="P:proton motive force-driven plasma membrane ATP synthesis"/>
    <property type="evidence" value="ECO:0007669"/>
    <property type="project" value="UniProtKB-UniRule"/>
</dbReference>
<dbReference type="SUPFAM" id="SSF52943">
    <property type="entry name" value="ATP synthase (F1-ATPase), gamma subunit"/>
    <property type="match status" value="1"/>
</dbReference>
<keyword evidence="7 10" id="KW-0472">Membrane</keyword>
<comment type="similarity">
    <text evidence="3 10">Belongs to the ATPase gamma chain family.</text>
</comment>
<dbReference type="PRINTS" id="PR00126">
    <property type="entry name" value="ATPASEGAMMA"/>
</dbReference>
<keyword evidence="4 10" id="KW-0813">Transport</keyword>
<dbReference type="Gene3D" id="3.40.1380.10">
    <property type="match status" value="1"/>
</dbReference>
<dbReference type="AlphaFoldDB" id="A0A1I2LIN7"/>
<dbReference type="HAMAP" id="MF_00815">
    <property type="entry name" value="ATP_synth_gamma_bact"/>
    <property type="match status" value="1"/>
</dbReference>
<sequence length="284" mass="32343">MAGAGLIAIKRRIKSVTNTKKITKAMGLIATSKLRKVKVIMEFNDRYNTQLEDIEKDILSLVDGHSCKFITANSSNKKLYLVFTSDSGFCGGYNGNIVNTALETIKKDRENNLIMILGQKGREYLRRFKYETTAEYVELSDVPNMKEARVIADDVIRLFENEEVGEVYLVYTKFMSSVKQNPVVEKLLPLEKPEIKGAEDRFIYEPQPRNMVEDVVNMYIRSKILNSLMTAKLSEHSSRMTAMDGASKNADDILEKLNLKYNRIRQTFITQEITEIVGGTEAQK</sequence>
<evidence type="ECO:0000256" key="7">
    <source>
        <dbReference type="ARBA" id="ARBA00023136"/>
    </source>
</evidence>
<dbReference type="RefSeq" id="WP_027638709.1">
    <property type="nucleotide sequence ID" value="NZ_BAAACD010000033.1"/>
</dbReference>
<dbReference type="PANTHER" id="PTHR11693">
    <property type="entry name" value="ATP SYNTHASE GAMMA CHAIN"/>
    <property type="match status" value="1"/>
</dbReference>
<dbReference type="CDD" id="cd12151">
    <property type="entry name" value="F1-ATPase_gamma"/>
    <property type="match status" value="1"/>
</dbReference>
<keyword evidence="9 10" id="KW-0066">ATP synthesis</keyword>
<evidence type="ECO:0000256" key="6">
    <source>
        <dbReference type="ARBA" id="ARBA00023065"/>
    </source>
</evidence>
<dbReference type="PANTHER" id="PTHR11693:SF22">
    <property type="entry name" value="ATP SYNTHASE SUBUNIT GAMMA, MITOCHONDRIAL"/>
    <property type="match status" value="1"/>
</dbReference>
<evidence type="ECO:0000256" key="2">
    <source>
        <dbReference type="ARBA" id="ARBA00004170"/>
    </source>
</evidence>
<keyword evidence="5 10" id="KW-0375">Hydrogen ion transport</keyword>
<keyword evidence="6 10" id="KW-0406">Ion transport</keyword>
<evidence type="ECO:0000256" key="9">
    <source>
        <dbReference type="ARBA" id="ARBA00023310"/>
    </source>
</evidence>
<dbReference type="Proteomes" id="UP000182135">
    <property type="component" value="Unassembled WGS sequence"/>
</dbReference>
<organism evidence="11 12">
    <name type="scientific">Clostridium cadaveris</name>
    <dbReference type="NCBI Taxonomy" id="1529"/>
    <lineage>
        <taxon>Bacteria</taxon>
        <taxon>Bacillati</taxon>
        <taxon>Bacillota</taxon>
        <taxon>Clostridia</taxon>
        <taxon>Eubacteriales</taxon>
        <taxon>Clostridiaceae</taxon>
        <taxon>Clostridium</taxon>
    </lineage>
</organism>
<dbReference type="GO" id="GO:0045259">
    <property type="term" value="C:proton-transporting ATP synthase complex"/>
    <property type="evidence" value="ECO:0007669"/>
    <property type="project" value="UniProtKB-KW"/>
</dbReference>
<gene>
    <name evidence="10" type="primary">atpG</name>
    <name evidence="11" type="ORF">SAMN04487885_11063</name>
</gene>
<dbReference type="GeneID" id="90545753"/>
<dbReference type="InterPro" id="IPR035968">
    <property type="entry name" value="ATP_synth_F1_ATPase_gsu"/>
</dbReference>
<dbReference type="GO" id="GO:0005886">
    <property type="term" value="C:plasma membrane"/>
    <property type="evidence" value="ECO:0007669"/>
    <property type="project" value="UniProtKB-SubCell"/>
</dbReference>
<dbReference type="NCBIfam" id="TIGR01146">
    <property type="entry name" value="ATPsyn_F1gamma"/>
    <property type="match status" value="1"/>
</dbReference>
<dbReference type="InterPro" id="IPR000131">
    <property type="entry name" value="ATP_synth_F1_gsu"/>
</dbReference>
<comment type="function">
    <text evidence="1 10">Produces ATP from ADP in the presence of a proton gradient across the membrane. The gamma chain is believed to be important in regulating ATPase activity and the flow of protons through the CF(0) complex.</text>
</comment>
<accession>A0A1I2LIN7</accession>
<protein>
    <recommendedName>
        <fullName evidence="10">ATP synthase gamma chain</fullName>
    </recommendedName>
    <alternativeName>
        <fullName evidence="10">ATP synthase F1 sector gamma subunit</fullName>
    </alternativeName>
    <alternativeName>
        <fullName evidence="10">F-ATPase gamma subunit</fullName>
    </alternativeName>
</protein>